<comment type="caution">
    <text evidence="1">The sequence shown here is derived from an EMBL/GenBank/DDBJ whole genome shotgun (WGS) entry which is preliminary data.</text>
</comment>
<gene>
    <name evidence="1" type="ORF">S03H2_59053</name>
</gene>
<sequence>MKYNKIVLRQCVDILNFYKYPEYTKNTTMIEHNKYLNCIIGLLEDKIKKIEERNLKGITLW</sequence>
<accession>X1IA51</accession>
<organism evidence="1">
    <name type="scientific">marine sediment metagenome</name>
    <dbReference type="NCBI Taxonomy" id="412755"/>
    <lineage>
        <taxon>unclassified sequences</taxon>
        <taxon>metagenomes</taxon>
        <taxon>ecological metagenomes</taxon>
    </lineage>
</organism>
<dbReference type="AlphaFoldDB" id="X1IA51"/>
<reference evidence="1" key="1">
    <citation type="journal article" date="2014" name="Front. Microbiol.">
        <title>High frequency of phylogenetically diverse reductive dehalogenase-homologous genes in deep subseafloor sedimentary metagenomes.</title>
        <authorList>
            <person name="Kawai M."/>
            <person name="Futagami T."/>
            <person name="Toyoda A."/>
            <person name="Takaki Y."/>
            <person name="Nishi S."/>
            <person name="Hori S."/>
            <person name="Arai W."/>
            <person name="Tsubouchi T."/>
            <person name="Morono Y."/>
            <person name="Uchiyama I."/>
            <person name="Ito T."/>
            <person name="Fujiyama A."/>
            <person name="Inagaki F."/>
            <person name="Takami H."/>
        </authorList>
    </citation>
    <scope>NUCLEOTIDE SEQUENCE</scope>
    <source>
        <strain evidence="1">Expedition CK06-06</strain>
    </source>
</reference>
<proteinExistence type="predicted"/>
<name>X1IA51_9ZZZZ</name>
<dbReference type="EMBL" id="BARU01037958">
    <property type="protein sequence ID" value="GAH79306.1"/>
    <property type="molecule type" value="Genomic_DNA"/>
</dbReference>
<protein>
    <submittedName>
        <fullName evidence="1">Uncharacterized protein</fullName>
    </submittedName>
</protein>
<evidence type="ECO:0000313" key="1">
    <source>
        <dbReference type="EMBL" id="GAH79306.1"/>
    </source>
</evidence>